<dbReference type="AlphaFoldDB" id="A0A1M7Y6S3"/>
<feature type="transmembrane region" description="Helical" evidence="1">
    <location>
        <begin position="40"/>
        <end position="60"/>
    </location>
</feature>
<keyword evidence="1" id="KW-1133">Transmembrane helix</keyword>
<organism evidence="2 3">
    <name type="scientific">Anaerocolumna xylanovorans DSM 12503</name>
    <dbReference type="NCBI Taxonomy" id="1121345"/>
    <lineage>
        <taxon>Bacteria</taxon>
        <taxon>Bacillati</taxon>
        <taxon>Bacillota</taxon>
        <taxon>Clostridia</taxon>
        <taxon>Lachnospirales</taxon>
        <taxon>Lachnospiraceae</taxon>
        <taxon>Anaerocolumna</taxon>
    </lineage>
</organism>
<evidence type="ECO:0000313" key="3">
    <source>
        <dbReference type="Proteomes" id="UP000184612"/>
    </source>
</evidence>
<evidence type="ECO:0000256" key="1">
    <source>
        <dbReference type="SAM" id="Phobius"/>
    </source>
</evidence>
<keyword evidence="1" id="KW-0812">Transmembrane</keyword>
<proteinExistence type="predicted"/>
<dbReference type="OrthoDB" id="2356457at2"/>
<accession>A0A1M7Y6S3</accession>
<keyword evidence="3" id="KW-1185">Reference proteome</keyword>
<sequence length="403" mass="44878">MKNKSIIDSWNKTDPDSAAQEHMLENIISRSGEKRMIMHWKPLTAVAAACVILLAGVFVFNRIDTPDQLPDSVSSGKNSNLANQNPESEAGIADLSDEIKGLPVKNFKLSEIELNIAMDRIAFSNFLNFFEYGTSSFVIVKVADTQPVPATGDDMSEKQTSAVKILETVWGDDVPKAIDVTQYLYGGCTGDEATNLLREGGVYLLPLENYKGEYYLNGDLDVLFEIDDQGRIWSHSDYPDFNRYDGEDYQAVTKEIMRISQDDALILATSSFGMAMRGWQLLEVTITSDPEEEKDEYGYIEVVYAARVESTLSGDDPGTKILLHSNTNEDVPLSSGKRYLLFVDNYDGKHYMNPNMLASVEADGTIKNLGGEGSTFAEYNSYTVEEVSKLAHEVTEFLKTFQQ</sequence>
<protein>
    <submittedName>
        <fullName evidence="2">Uncharacterized protein</fullName>
    </submittedName>
</protein>
<gene>
    <name evidence="2" type="ORF">SAMN02745217_01782</name>
</gene>
<dbReference type="RefSeq" id="WP_073588500.1">
    <property type="nucleotide sequence ID" value="NZ_FRFD01000005.1"/>
</dbReference>
<dbReference type="Proteomes" id="UP000184612">
    <property type="component" value="Unassembled WGS sequence"/>
</dbReference>
<keyword evidence="1" id="KW-0472">Membrane</keyword>
<reference evidence="2 3" key="1">
    <citation type="submission" date="2016-12" db="EMBL/GenBank/DDBJ databases">
        <authorList>
            <person name="Song W.-J."/>
            <person name="Kurnit D.M."/>
        </authorList>
    </citation>
    <scope>NUCLEOTIDE SEQUENCE [LARGE SCALE GENOMIC DNA]</scope>
    <source>
        <strain evidence="2 3">DSM 12503</strain>
    </source>
</reference>
<dbReference type="STRING" id="1121345.SAMN02745217_01782"/>
<name>A0A1M7Y6S3_9FIRM</name>
<dbReference type="EMBL" id="FRFD01000005">
    <property type="protein sequence ID" value="SHO48343.1"/>
    <property type="molecule type" value="Genomic_DNA"/>
</dbReference>
<evidence type="ECO:0000313" key="2">
    <source>
        <dbReference type="EMBL" id="SHO48343.1"/>
    </source>
</evidence>